<evidence type="ECO:0000256" key="33">
    <source>
        <dbReference type="ARBA" id="ARBA00023288"/>
    </source>
</evidence>
<evidence type="ECO:0000256" key="16">
    <source>
        <dbReference type="ARBA" id="ARBA00022741"/>
    </source>
</evidence>
<keyword evidence="10" id="KW-1017">Isopeptide bond</keyword>
<dbReference type="InterPro" id="IPR041267">
    <property type="entry name" value="NLRP_HD2"/>
</dbReference>
<dbReference type="Pfam" id="PF13516">
    <property type="entry name" value="LRR_6"/>
    <property type="match status" value="4"/>
</dbReference>
<evidence type="ECO:0000259" key="39">
    <source>
        <dbReference type="PROSITE" id="PS50837"/>
    </source>
</evidence>
<dbReference type="Gene3D" id="3.80.10.10">
    <property type="entry name" value="Ribonuclease Inhibitor"/>
    <property type="match status" value="1"/>
</dbReference>
<evidence type="ECO:0000256" key="5">
    <source>
        <dbReference type="ARBA" id="ARBA00004267"/>
    </source>
</evidence>
<keyword evidence="14" id="KW-0433">Leucine-rich repeat</keyword>
<protein>
    <recommendedName>
        <fullName evidence="34">NACHT, LRR and PYD domains-containing protein 3</fullName>
    </recommendedName>
</protein>
<evidence type="ECO:0000256" key="8">
    <source>
        <dbReference type="ARBA" id="ARBA00008665"/>
    </source>
</evidence>
<evidence type="ECO:0000259" key="38">
    <source>
        <dbReference type="PROSITE" id="PS50824"/>
    </source>
</evidence>
<gene>
    <name evidence="40" type="primary">LOC100915769</name>
</gene>
<evidence type="ECO:0000256" key="22">
    <source>
        <dbReference type="ARBA" id="ARBA00023015"/>
    </source>
</evidence>
<evidence type="ECO:0000256" key="32">
    <source>
        <dbReference type="ARBA" id="ARBA00023242"/>
    </source>
</evidence>
<sequence length="1143" mass="126037">MVGSGSAFTLAGYLEELTAQEFKKFKLAVAEGGPPGSPRARIPRGRVEKADPADLAGLLVTYHGAGGAWRVALRAWQEMGLRRLWELARKEAPPPDAVEAPSGDTSQSGNKASARTGEPGHAEKYRAQVRKKFQVLEERNARLGEWVDLSQHYTRLLLVRGHASPWRREQELLASGGLHGLLREEHRRPIELQTLFDADAEEAGSPPTTVVLQGVAGIGKTTLARKVLLDWAAGTLYPGRFDYVFYVNCRTVEVVAPLSVAELLSGWLEDTGPGSGPAPVPALLARPERLLFILDGFDELLWGPQAQEAGPRVPGEQRQQVDVHLRSLLGKRLLPEASLLITTRPTALEKLQPLLERPWLAEVLGFRASERRAYFDKYFPAPGQADRAWAAVQANKVLFTMCFVPLVCWVLCTGLRQQMERGEAPAQSARTTTAVYVAFLSSLVRPDRHGPPRIPAAGLRGLCSLAATGQRERRLWFRERDLARHGLDAATVSTFLQMDQFQHEAECRATYSFFHSTFQEFFAALFLVMERPRWPFRRPGWGLLLKGPSGLQADLPLTIRFLFGLSSRERADALETMVGEPVPRGSQRVLLRWIREQAAQGPGRAKTLELLYCLFETQEPEFVRRAMGCFREVKVRVRTRMDGLVATFCLRASRSTLAVELDGLGSGAAGLGFQEPGLADQETGTYSLKDICQDLSSGLWVQRSLSELGLGEDALGDSGMRWLCEDLQRPRCPLQSLRLLNCWLTSDFAESLSCALNVSHTLTSLDLSYNPLEDQGAALLFRALEHPRCRLQKLCLKKCHLTEKSCENLGPVLGVSRTLQWLDLGFNVLGDRGVGLLCGGLRQATCQLQTLRLGNCGLTCQCCLDLASVLSLGARLLCLFLRNNALGDSGVQQLCQGLRAPRCRLRELSLANCRLTHACCASISSVLSASNSIESLFLSGNDLEDVGIQELARGLRHPNCKVQELKVQMCGLTRLGCETLALVLSSCPSLRQLDLSNNCVGEEGTKLLGRGLLQPGCRLQSLKLFWAALSEADKAELAAVARAKPGLEISYLSDNKELWLPSTSRIKMARSALGRGALEPRPVDWGPLRRWTRPASTARLWRSLTHRSRPLSRGGGRTCGRPGFFHSLTFAEVFSADFTSSFQ</sequence>
<dbReference type="SUPFAM" id="SSF52540">
    <property type="entry name" value="P-loop containing nucleoside triphosphate hydrolases"/>
    <property type="match status" value="1"/>
</dbReference>
<evidence type="ECO:0000256" key="6">
    <source>
        <dbReference type="ARBA" id="ARBA00004394"/>
    </source>
</evidence>
<dbReference type="GO" id="GO:0005815">
    <property type="term" value="C:microtubule organizing center"/>
    <property type="evidence" value="ECO:0007669"/>
    <property type="project" value="UniProtKB-SubCell"/>
</dbReference>
<dbReference type="InterPro" id="IPR041075">
    <property type="entry name" value="NOD1/2_WH"/>
</dbReference>
<dbReference type="InterPro" id="IPR003593">
    <property type="entry name" value="AAA+_ATPase"/>
</dbReference>
<accession>G3VBV6</accession>
<evidence type="ECO:0000256" key="14">
    <source>
        <dbReference type="ARBA" id="ARBA00022614"/>
    </source>
</evidence>
<keyword evidence="28" id="KW-0804">Transcription</keyword>
<keyword evidence="41" id="KW-1185">Reference proteome</keyword>
<comment type="catalytic activity">
    <reaction evidence="36">
        <text>ATP + H2O = ADP + phosphate + H(+)</text>
        <dbReference type="Rhea" id="RHEA:13065"/>
        <dbReference type="ChEBI" id="CHEBI:15377"/>
        <dbReference type="ChEBI" id="CHEBI:15378"/>
        <dbReference type="ChEBI" id="CHEBI:30616"/>
        <dbReference type="ChEBI" id="CHEBI:43474"/>
        <dbReference type="ChEBI" id="CHEBI:456216"/>
    </reaction>
    <physiologicalReaction direction="left-to-right" evidence="36">
        <dbReference type="Rhea" id="RHEA:13066"/>
    </physiologicalReaction>
</comment>
<dbReference type="InterPro" id="IPR050637">
    <property type="entry name" value="NLRP_innate_immun_reg"/>
</dbReference>
<keyword evidence="22" id="KW-0805">Transcription regulation</keyword>
<dbReference type="Ensembl" id="ENSSHAT00000000670.2">
    <property type="protein sequence ID" value="ENSSHAP00000000660.2"/>
    <property type="gene ID" value="ENSSHAG00000000589.2"/>
</dbReference>
<dbReference type="Pfam" id="PF14484">
    <property type="entry name" value="FISNA"/>
    <property type="match status" value="1"/>
</dbReference>
<evidence type="ECO:0000256" key="24">
    <source>
        <dbReference type="ARBA" id="ARBA00023128"/>
    </source>
</evidence>
<dbReference type="InterPro" id="IPR011029">
    <property type="entry name" value="DEATH-like_dom_sf"/>
</dbReference>
<dbReference type="SMART" id="SM01289">
    <property type="entry name" value="PYRIN"/>
    <property type="match status" value="1"/>
</dbReference>
<keyword evidence="23" id="KW-0333">Golgi apparatus</keyword>
<evidence type="ECO:0000256" key="9">
    <source>
        <dbReference type="ARBA" id="ARBA00022490"/>
    </source>
</evidence>
<evidence type="ECO:0000256" key="36">
    <source>
        <dbReference type="ARBA" id="ARBA00048778"/>
    </source>
</evidence>
<dbReference type="Pfam" id="PF05729">
    <property type="entry name" value="NACHT"/>
    <property type="match status" value="1"/>
</dbReference>
<organism evidence="40 41">
    <name type="scientific">Sarcophilus harrisii</name>
    <name type="common">Tasmanian devil</name>
    <name type="synonym">Sarcophilus laniarius</name>
    <dbReference type="NCBI Taxonomy" id="9305"/>
    <lineage>
        <taxon>Eukaryota</taxon>
        <taxon>Metazoa</taxon>
        <taxon>Chordata</taxon>
        <taxon>Craniata</taxon>
        <taxon>Vertebrata</taxon>
        <taxon>Euteleostomi</taxon>
        <taxon>Mammalia</taxon>
        <taxon>Metatheria</taxon>
        <taxon>Dasyuromorphia</taxon>
        <taxon>Dasyuridae</taxon>
        <taxon>Sarcophilus</taxon>
    </lineage>
</organism>
<dbReference type="Proteomes" id="UP000007648">
    <property type="component" value="Unassembled WGS sequence"/>
</dbReference>
<dbReference type="GO" id="GO:0006954">
    <property type="term" value="P:inflammatory response"/>
    <property type="evidence" value="ECO:0007669"/>
    <property type="project" value="UniProtKB-KW"/>
</dbReference>
<dbReference type="SUPFAM" id="SSF47986">
    <property type="entry name" value="DEATH domain"/>
    <property type="match status" value="1"/>
</dbReference>
<dbReference type="InterPro" id="IPR027417">
    <property type="entry name" value="P-loop_NTPase"/>
</dbReference>
<keyword evidence="25" id="KW-0472">Membrane</keyword>
<dbReference type="PANTHER" id="PTHR45690">
    <property type="entry name" value="NACHT, LRR AND PYD DOMAINS-CONTAINING PROTEIN 12"/>
    <property type="match status" value="1"/>
</dbReference>
<keyword evidence="15" id="KW-0677">Repeat</keyword>
<dbReference type="STRING" id="9305.ENSSHAP00000000660"/>
<dbReference type="GO" id="GO:0000139">
    <property type="term" value="C:Golgi membrane"/>
    <property type="evidence" value="ECO:0007669"/>
    <property type="project" value="UniProtKB-SubCell"/>
</dbReference>
<keyword evidence="21" id="KW-0391">Immunity</keyword>
<keyword evidence="16" id="KW-0547">Nucleotide-binding</keyword>
<evidence type="ECO:0000256" key="20">
    <source>
        <dbReference type="ARBA" id="ARBA00022843"/>
    </source>
</evidence>
<proteinExistence type="inferred from homology"/>
<dbReference type="eggNOG" id="ENOG502SBIG">
    <property type="taxonomic scope" value="Eukaryota"/>
</dbReference>
<dbReference type="SUPFAM" id="SSF52047">
    <property type="entry name" value="RNI-like"/>
    <property type="match status" value="1"/>
</dbReference>
<evidence type="ECO:0000313" key="41">
    <source>
        <dbReference type="Proteomes" id="UP000007648"/>
    </source>
</evidence>
<dbReference type="GO" id="GO:0005524">
    <property type="term" value="F:ATP binding"/>
    <property type="evidence" value="ECO:0007669"/>
    <property type="project" value="UniProtKB-KW"/>
</dbReference>
<evidence type="ECO:0000256" key="23">
    <source>
        <dbReference type="ARBA" id="ARBA00023034"/>
    </source>
</evidence>
<evidence type="ECO:0000256" key="29">
    <source>
        <dbReference type="ARBA" id="ARBA00023198"/>
    </source>
</evidence>
<evidence type="ECO:0000256" key="10">
    <source>
        <dbReference type="ARBA" id="ARBA00022499"/>
    </source>
</evidence>
<keyword evidence="29" id="KW-0395">Inflammatory response</keyword>
<evidence type="ECO:0000256" key="12">
    <source>
        <dbReference type="ARBA" id="ARBA00022553"/>
    </source>
</evidence>
<evidence type="ECO:0000256" key="27">
    <source>
        <dbReference type="ARBA" id="ARBA00023159"/>
    </source>
</evidence>
<keyword evidence="27" id="KW-0010">Activator</keyword>
<dbReference type="Pfam" id="PF02758">
    <property type="entry name" value="PYRIN"/>
    <property type="match status" value="1"/>
</dbReference>
<keyword evidence="33" id="KW-0449">Lipoprotein</keyword>
<evidence type="ECO:0000256" key="26">
    <source>
        <dbReference type="ARBA" id="ARBA00023139"/>
    </source>
</evidence>
<evidence type="ECO:0000256" key="13">
    <source>
        <dbReference type="ARBA" id="ARBA00022588"/>
    </source>
</evidence>
<evidence type="ECO:0000256" key="30">
    <source>
        <dbReference type="ARBA" id="ARBA00023212"/>
    </source>
</evidence>
<dbReference type="InterPro" id="IPR007111">
    <property type="entry name" value="NACHT_NTPase"/>
</dbReference>
<evidence type="ECO:0000256" key="7">
    <source>
        <dbReference type="ARBA" id="ARBA00004613"/>
    </source>
</evidence>
<dbReference type="CDD" id="cd00116">
    <property type="entry name" value="LRR_RI"/>
    <property type="match status" value="1"/>
</dbReference>
<dbReference type="InterPro" id="IPR032675">
    <property type="entry name" value="LRR_dom_sf"/>
</dbReference>
<evidence type="ECO:0000313" key="40">
    <source>
        <dbReference type="Ensembl" id="ENSSHAP00000000660.2"/>
    </source>
</evidence>
<dbReference type="PANTHER" id="PTHR45690:SF19">
    <property type="entry name" value="NACHT, LRR AND PYD DOMAINS-CONTAINING PROTEIN 3"/>
    <property type="match status" value="1"/>
</dbReference>
<evidence type="ECO:0000256" key="2">
    <source>
        <dbReference type="ARBA" id="ARBA00004123"/>
    </source>
</evidence>
<dbReference type="PROSITE" id="PS50837">
    <property type="entry name" value="NACHT"/>
    <property type="match status" value="1"/>
</dbReference>
<comment type="similarity">
    <text evidence="8">Belongs to the NLRP family.</text>
</comment>
<dbReference type="InParanoid" id="G3VBV6"/>
<dbReference type="GeneTree" id="ENSGT00940000160873"/>
<keyword evidence="18" id="KW-0256">Endoplasmic reticulum</keyword>
<keyword evidence="12" id="KW-0597">Phosphoprotein</keyword>
<dbReference type="GO" id="GO:0050727">
    <property type="term" value="P:regulation of inflammatory response"/>
    <property type="evidence" value="ECO:0007669"/>
    <property type="project" value="TreeGrafter"/>
</dbReference>
<dbReference type="Pfam" id="PF17776">
    <property type="entry name" value="NLRC4_HD2"/>
    <property type="match status" value="1"/>
</dbReference>
<evidence type="ECO:0000256" key="15">
    <source>
        <dbReference type="ARBA" id="ARBA00022737"/>
    </source>
</evidence>
<dbReference type="InterPro" id="IPR004020">
    <property type="entry name" value="DAPIN"/>
</dbReference>
<feature type="compositionally biased region" description="Polar residues" evidence="37">
    <location>
        <begin position="103"/>
        <end position="113"/>
    </location>
</feature>
<dbReference type="InterPro" id="IPR029495">
    <property type="entry name" value="NACHT-assoc"/>
</dbReference>
<dbReference type="GO" id="GO:0005576">
    <property type="term" value="C:extracellular region"/>
    <property type="evidence" value="ECO:0007669"/>
    <property type="project" value="UniProtKB-SubCell"/>
</dbReference>
<dbReference type="GO" id="GO:0005783">
    <property type="term" value="C:endoplasmic reticulum"/>
    <property type="evidence" value="ECO:0007669"/>
    <property type="project" value="UniProtKB-SubCell"/>
</dbReference>
<keyword evidence="30" id="KW-0206">Cytoskeleton</keyword>
<evidence type="ECO:0000256" key="28">
    <source>
        <dbReference type="ARBA" id="ARBA00023163"/>
    </source>
</evidence>
<keyword evidence="19" id="KW-0067">ATP-binding</keyword>
<dbReference type="SMART" id="SM00382">
    <property type="entry name" value="AAA"/>
    <property type="match status" value="1"/>
</dbReference>
<comment type="function">
    <text evidence="35">Independently of inflammasome activation, regulates the differentiation of T helper 2 (Th2) cells and has a role in Th2 cell-dependent asthma and tumor growth. During Th2 differentiation, required for optimal IRF4 binding to IL4 promoter and for IRF4-dependent IL4 transcription. Binds to the consensus DNA sequence 5'-GRRGGNRGAG-3'. May also participate in the transcription of IL5, IL13, GATA3, CCR3, CCR4 and MAF.</text>
</comment>
<evidence type="ECO:0000256" key="18">
    <source>
        <dbReference type="ARBA" id="ARBA00022824"/>
    </source>
</evidence>
<dbReference type="SMART" id="SM00368">
    <property type="entry name" value="LRR_RI"/>
    <property type="match status" value="10"/>
</dbReference>
<dbReference type="AlphaFoldDB" id="G3VBV6"/>
<evidence type="ECO:0000256" key="17">
    <source>
        <dbReference type="ARBA" id="ARBA00022801"/>
    </source>
</evidence>
<comment type="subcellular location">
    <subcellularLocation>
        <location evidence="5">Cytoplasm</location>
        <location evidence="5">Cytoskeleton</location>
        <location evidence="5">Microtubule organizing center</location>
    </subcellularLocation>
    <subcellularLocation>
        <location evidence="4">Endoplasmic reticulum</location>
    </subcellularLocation>
    <subcellularLocation>
        <location evidence="6">Golgi apparatus membrane</location>
    </subcellularLocation>
    <subcellularLocation>
        <location evidence="1">Inflammasome</location>
    </subcellularLocation>
    <subcellularLocation>
        <location evidence="3">Mitochondrion</location>
    </subcellularLocation>
    <subcellularLocation>
        <location evidence="2">Nucleus</location>
    </subcellularLocation>
    <subcellularLocation>
        <location evidence="7">Secreted</location>
    </subcellularLocation>
</comment>
<keyword evidence="17" id="KW-0378">Hydrolase</keyword>
<keyword evidence="9" id="KW-0963">Cytoplasm</keyword>
<dbReference type="GO" id="GO:0061702">
    <property type="term" value="C:canonical inflammasome complex"/>
    <property type="evidence" value="ECO:0007669"/>
    <property type="project" value="UniProtKB-SubCell"/>
</dbReference>
<dbReference type="GO" id="GO:0045087">
    <property type="term" value="P:innate immune response"/>
    <property type="evidence" value="ECO:0007669"/>
    <property type="project" value="UniProtKB-KW"/>
</dbReference>
<evidence type="ECO:0000256" key="19">
    <source>
        <dbReference type="ARBA" id="ARBA00022840"/>
    </source>
</evidence>
<dbReference type="GO" id="GO:0005739">
    <property type="term" value="C:mitochondrion"/>
    <property type="evidence" value="ECO:0007669"/>
    <property type="project" value="UniProtKB-SubCell"/>
</dbReference>
<dbReference type="SMART" id="SM01288">
    <property type="entry name" value="FISNA"/>
    <property type="match status" value="1"/>
</dbReference>
<evidence type="ECO:0000256" key="11">
    <source>
        <dbReference type="ARBA" id="ARBA00022525"/>
    </source>
</evidence>
<evidence type="ECO:0000256" key="35">
    <source>
        <dbReference type="ARBA" id="ARBA00045987"/>
    </source>
</evidence>
<reference evidence="40" key="2">
    <citation type="submission" date="2025-08" db="UniProtKB">
        <authorList>
            <consortium name="Ensembl"/>
        </authorList>
    </citation>
    <scope>IDENTIFICATION</scope>
</reference>
<dbReference type="GO" id="GO:0016787">
    <property type="term" value="F:hydrolase activity"/>
    <property type="evidence" value="ECO:0007669"/>
    <property type="project" value="UniProtKB-KW"/>
</dbReference>
<dbReference type="PROSITE" id="PS50824">
    <property type="entry name" value="DAPIN"/>
    <property type="match status" value="1"/>
</dbReference>
<keyword evidence="32" id="KW-0539">Nucleus</keyword>
<dbReference type="Pfam" id="PF17779">
    <property type="entry name" value="WHD_NOD2"/>
    <property type="match status" value="1"/>
</dbReference>
<evidence type="ECO:0000256" key="31">
    <source>
        <dbReference type="ARBA" id="ARBA00023233"/>
    </source>
</evidence>
<reference evidence="40" key="3">
    <citation type="submission" date="2025-09" db="UniProtKB">
        <authorList>
            <consortium name="Ensembl"/>
        </authorList>
    </citation>
    <scope>IDENTIFICATION</scope>
</reference>
<evidence type="ECO:0000256" key="21">
    <source>
        <dbReference type="ARBA" id="ARBA00022859"/>
    </source>
</evidence>
<keyword evidence="26" id="KW-0564">Palmitate</keyword>
<dbReference type="Gene3D" id="3.40.50.300">
    <property type="entry name" value="P-loop containing nucleotide triphosphate hydrolases"/>
    <property type="match status" value="1"/>
</dbReference>
<evidence type="ECO:0000256" key="25">
    <source>
        <dbReference type="ARBA" id="ARBA00023136"/>
    </source>
</evidence>
<dbReference type="HOGENOM" id="CLU_002274_2_1_1"/>
<evidence type="ECO:0000256" key="1">
    <source>
        <dbReference type="ARBA" id="ARBA00004110"/>
    </source>
</evidence>
<reference evidence="40 41" key="1">
    <citation type="journal article" date="2011" name="Proc. Natl. Acad. Sci. U.S.A.">
        <title>Genetic diversity and population structure of the endangered marsupial Sarcophilus harrisii (Tasmanian devil).</title>
        <authorList>
            <person name="Miller W."/>
            <person name="Hayes V.M."/>
            <person name="Ratan A."/>
            <person name="Petersen D.C."/>
            <person name="Wittekindt N.E."/>
            <person name="Miller J."/>
            <person name="Walenz B."/>
            <person name="Knight J."/>
            <person name="Qi J."/>
            <person name="Zhao F."/>
            <person name="Wang Q."/>
            <person name="Bedoya-Reina O.C."/>
            <person name="Katiyar N."/>
            <person name="Tomsho L.P."/>
            <person name="Kasson L.M."/>
            <person name="Hardie R.A."/>
            <person name="Woodbridge P."/>
            <person name="Tindall E.A."/>
            <person name="Bertelsen M.F."/>
            <person name="Dixon D."/>
            <person name="Pyecroft S."/>
            <person name="Helgen K.M."/>
            <person name="Lesk A.M."/>
            <person name="Pringle T.H."/>
            <person name="Patterson N."/>
            <person name="Zhang Y."/>
            <person name="Kreiss A."/>
            <person name="Woods G.M."/>
            <person name="Jones M.E."/>
            <person name="Schuster S.C."/>
        </authorList>
    </citation>
    <scope>NUCLEOTIDE SEQUENCE [LARGE SCALE GENOMIC DNA]</scope>
</reference>
<name>G3VBV6_SARHA</name>
<dbReference type="Gene3D" id="1.10.533.10">
    <property type="entry name" value="Death Domain, Fas"/>
    <property type="match status" value="1"/>
</dbReference>
<keyword evidence="31" id="KW-1271">Inflammasome</keyword>
<keyword evidence="20" id="KW-0832">Ubl conjugation</keyword>
<evidence type="ECO:0000256" key="3">
    <source>
        <dbReference type="ARBA" id="ARBA00004173"/>
    </source>
</evidence>
<dbReference type="InterPro" id="IPR001611">
    <property type="entry name" value="Leu-rich_rpt"/>
</dbReference>
<feature type="domain" description="NACHT" evidence="39">
    <location>
        <begin position="208"/>
        <end position="529"/>
    </location>
</feature>
<feature type="domain" description="Pyrin" evidence="38">
    <location>
        <begin position="1"/>
        <end position="94"/>
    </location>
</feature>
<evidence type="ECO:0000256" key="37">
    <source>
        <dbReference type="SAM" id="MobiDB-lite"/>
    </source>
</evidence>
<keyword evidence="24" id="KW-0496">Mitochondrion</keyword>
<feature type="region of interest" description="Disordered" evidence="37">
    <location>
        <begin position="92"/>
        <end position="124"/>
    </location>
</feature>
<dbReference type="CDD" id="cd08320">
    <property type="entry name" value="Pyrin_NALPs"/>
    <property type="match status" value="1"/>
</dbReference>
<evidence type="ECO:0000256" key="34">
    <source>
        <dbReference type="ARBA" id="ARBA00040040"/>
    </source>
</evidence>
<dbReference type="GO" id="GO:0005634">
    <property type="term" value="C:nucleus"/>
    <property type="evidence" value="ECO:0007669"/>
    <property type="project" value="UniProtKB-SubCell"/>
</dbReference>
<keyword evidence="13" id="KW-0399">Innate immunity</keyword>
<keyword evidence="11" id="KW-0964">Secreted</keyword>
<evidence type="ECO:0000256" key="4">
    <source>
        <dbReference type="ARBA" id="ARBA00004240"/>
    </source>
</evidence>